<dbReference type="SUPFAM" id="SSF63829">
    <property type="entry name" value="Calcium-dependent phosphotriesterase"/>
    <property type="match status" value="1"/>
</dbReference>
<protein>
    <submittedName>
        <fullName evidence="2">Uncharacterized protein</fullName>
    </submittedName>
</protein>
<feature type="chain" id="PRO_5040311145" evidence="1">
    <location>
        <begin position="27"/>
        <end position="424"/>
    </location>
</feature>
<evidence type="ECO:0000313" key="2">
    <source>
        <dbReference type="EMBL" id="KAF9514170.1"/>
    </source>
</evidence>
<dbReference type="AlphaFoldDB" id="A0A9P6AZE0"/>
<proteinExistence type="predicted"/>
<gene>
    <name evidence="2" type="ORF">BS47DRAFT_1343512</name>
</gene>
<keyword evidence="3" id="KW-1185">Reference proteome</keyword>
<reference evidence="2" key="1">
    <citation type="journal article" date="2020" name="Nat. Commun.">
        <title>Large-scale genome sequencing of mycorrhizal fungi provides insights into the early evolution of symbiotic traits.</title>
        <authorList>
            <person name="Miyauchi S."/>
            <person name="Kiss E."/>
            <person name="Kuo A."/>
            <person name="Drula E."/>
            <person name="Kohler A."/>
            <person name="Sanchez-Garcia M."/>
            <person name="Morin E."/>
            <person name="Andreopoulos B."/>
            <person name="Barry K.W."/>
            <person name="Bonito G."/>
            <person name="Buee M."/>
            <person name="Carver A."/>
            <person name="Chen C."/>
            <person name="Cichocki N."/>
            <person name="Clum A."/>
            <person name="Culley D."/>
            <person name="Crous P.W."/>
            <person name="Fauchery L."/>
            <person name="Girlanda M."/>
            <person name="Hayes R.D."/>
            <person name="Keri Z."/>
            <person name="LaButti K."/>
            <person name="Lipzen A."/>
            <person name="Lombard V."/>
            <person name="Magnuson J."/>
            <person name="Maillard F."/>
            <person name="Murat C."/>
            <person name="Nolan M."/>
            <person name="Ohm R.A."/>
            <person name="Pangilinan J."/>
            <person name="Pereira M.F."/>
            <person name="Perotto S."/>
            <person name="Peter M."/>
            <person name="Pfister S."/>
            <person name="Riley R."/>
            <person name="Sitrit Y."/>
            <person name="Stielow J.B."/>
            <person name="Szollosi G."/>
            <person name="Zifcakova L."/>
            <person name="Stursova M."/>
            <person name="Spatafora J.W."/>
            <person name="Tedersoo L."/>
            <person name="Vaario L.M."/>
            <person name="Yamada A."/>
            <person name="Yan M."/>
            <person name="Wang P."/>
            <person name="Xu J."/>
            <person name="Bruns T."/>
            <person name="Baldrian P."/>
            <person name="Vilgalys R."/>
            <person name="Dunand C."/>
            <person name="Henrissat B."/>
            <person name="Grigoriev I.V."/>
            <person name="Hibbett D."/>
            <person name="Nagy L.G."/>
            <person name="Martin F.M."/>
        </authorList>
    </citation>
    <scope>NUCLEOTIDE SEQUENCE</scope>
    <source>
        <strain evidence="2">UP504</strain>
    </source>
</reference>
<dbReference type="EMBL" id="MU128964">
    <property type="protein sequence ID" value="KAF9514170.1"/>
    <property type="molecule type" value="Genomic_DNA"/>
</dbReference>
<evidence type="ECO:0000313" key="3">
    <source>
        <dbReference type="Proteomes" id="UP000886523"/>
    </source>
</evidence>
<dbReference type="Gene3D" id="2.120.10.30">
    <property type="entry name" value="TolB, C-terminal domain"/>
    <property type="match status" value="1"/>
</dbReference>
<accession>A0A9P6AZE0</accession>
<dbReference type="OrthoDB" id="5307922at2759"/>
<dbReference type="InterPro" id="IPR051288">
    <property type="entry name" value="Serum_paraoxonase/arylesterase"/>
</dbReference>
<dbReference type="PANTHER" id="PTHR11799">
    <property type="entry name" value="PARAOXONASE"/>
    <property type="match status" value="1"/>
</dbReference>
<organism evidence="2 3">
    <name type="scientific">Hydnum rufescens UP504</name>
    <dbReference type="NCBI Taxonomy" id="1448309"/>
    <lineage>
        <taxon>Eukaryota</taxon>
        <taxon>Fungi</taxon>
        <taxon>Dikarya</taxon>
        <taxon>Basidiomycota</taxon>
        <taxon>Agaricomycotina</taxon>
        <taxon>Agaricomycetes</taxon>
        <taxon>Cantharellales</taxon>
        <taxon>Hydnaceae</taxon>
        <taxon>Hydnum</taxon>
    </lineage>
</organism>
<dbReference type="InterPro" id="IPR011042">
    <property type="entry name" value="6-blade_b-propeller_TolB-like"/>
</dbReference>
<comment type="caution">
    <text evidence="2">The sequence shown here is derived from an EMBL/GenBank/DDBJ whole genome shotgun (WGS) entry which is preliminary data.</text>
</comment>
<keyword evidence="1" id="KW-0732">Signal</keyword>
<dbReference type="Proteomes" id="UP000886523">
    <property type="component" value="Unassembled WGS sequence"/>
</dbReference>
<sequence>MLKRTSIVTQALLIAVAVWIWQVGRPEWKHFNLAMSNVQTSIPTPGYYFAGDANRTCEVITRPDPSGIRHCEDGVHIADKKLLITCDPGRLVWNPIMGVMADPSQNGAFWIYDYGNEDYLRPVELVGFPAGRTFHPLGLDVLPATVSEPAYVFTANLDAMASVVDIFTVSDKAPYKAFYKRTLSHPFIHAPNSLVAISPTQLYISVDHRFTPRMPKWTTKLALLENAFQAPFGWIAYVEILPNGRVKYRKAANFINFANGLVLSRDGKELVVASSVACAIRFYDRDPATNKLRFREKIPAPFPPDNLRHDLEGNIIVAGHPHVPQLWEAIYGTRSYAPSWIGQISRRKPLLNGTILAPDDQAAPFIKASDRIPQHPKYEFTTLYYSDGSQYSCSSTGILDGAELIGMSLMGPGILHCKPALRDK</sequence>
<feature type="signal peptide" evidence="1">
    <location>
        <begin position="1"/>
        <end position="26"/>
    </location>
</feature>
<evidence type="ECO:0000256" key="1">
    <source>
        <dbReference type="SAM" id="SignalP"/>
    </source>
</evidence>
<name>A0A9P6AZE0_9AGAM</name>
<dbReference type="PANTHER" id="PTHR11799:SF30">
    <property type="entry name" value="SERUM PARAOXONASE_ARYLESTERASE 2"/>
    <property type="match status" value="1"/>
</dbReference>